<evidence type="ECO:0000256" key="1">
    <source>
        <dbReference type="SAM" id="SignalP"/>
    </source>
</evidence>
<keyword evidence="3" id="KW-1185">Reference proteome</keyword>
<sequence>MFNAYFLCLIVMMYLHFRNDPLRELVYGIAESVETQLKDMFDKGKEELKELEGLRLFKMIHEAMNRNNPIIVDDHDQLVTPKMDVDGRNQADGNAALHARDTIANTKKEEHEHAEIPQMEAQFQEADLIDGAIEQMQGEYQEQQQQPIEADAIPPRNDQASSGITEEALVHQEPATLPMKRGRKRREDADCEGSRAESLRLKRNTIVDSESAVRTRARPFCCN</sequence>
<feature type="chain" id="PRO_5042814163" evidence="1">
    <location>
        <begin position="20"/>
        <end position="223"/>
    </location>
</feature>
<evidence type="ECO:0000313" key="3">
    <source>
        <dbReference type="Proteomes" id="UP001328107"/>
    </source>
</evidence>
<evidence type="ECO:0000313" key="2">
    <source>
        <dbReference type="EMBL" id="GMR56413.1"/>
    </source>
</evidence>
<protein>
    <submittedName>
        <fullName evidence="2">Uncharacterized protein</fullName>
    </submittedName>
</protein>
<comment type="caution">
    <text evidence="2">The sequence shown here is derived from an EMBL/GenBank/DDBJ whole genome shotgun (WGS) entry which is preliminary data.</text>
</comment>
<feature type="signal peptide" evidence="1">
    <location>
        <begin position="1"/>
        <end position="19"/>
    </location>
</feature>
<dbReference type="EMBL" id="BTRK01000005">
    <property type="protein sequence ID" value="GMR56413.1"/>
    <property type="molecule type" value="Genomic_DNA"/>
</dbReference>
<keyword evidence="1" id="KW-0732">Signal</keyword>
<accession>A0AAN5I8E4</accession>
<proteinExistence type="predicted"/>
<reference evidence="3" key="1">
    <citation type="submission" date="2022-10" db="EMBL/GenBank/DDBJ databases">
        <title>Genome assembly of Pristionchus species.</title>
        <authorList>
            <person name="Yoshida K."/>
            <person name="Sommer R.J."/>
        </authorList>
    </citation>
    <scope>NUCLEOTIDE SEQUENCE [LARGE SCALE GENOMIC DNA]</scope>
    <source>
        <strain evidence="3">RS5460</strain>
    </source>
</reference>
<feature type="non-terminal residue" evidence="2">
    <location>
        <position position="223"/>
    </location>
</feature>
<dbReference type="AlphaFoldDB" id="A0AAN5I8E4"/>
<gene>
    <name evidence="2" type="ORF">PMAYCL1PPCAC_26608</name>
</gene>
<organism evidence="2 3">
    <name type="scientific">Pristionchus mayeri</name>
    <dbReference type="NCBI Taxonomy" id="1317129"/>
    <lineage>
        <taxon>Eukaryota</taxon>
        <taxon>Metazoa</taxon>
        <taxon>Ecdysozoa</taxon>
        <taxon>Nematoda</taxon>
        <taxon>Chromadorea</taxon>
        <taxon>Rhabditida</taxon>
        <taxon>Rhabditina</taxon>
        <taxon>Diplogasteromorpha</taxon>
        <taxon>Diplogasteroidea</taxon>
        <taxon>Neodiplogasteridae</taxon>
        <taxon>Pristionchus</taxon>
    </lineage>
</organism>
<dbReference type="Proteomes" id="UP001328107">
    <property type="component" value="Unassembled WGS sequence"/>
</dbReference>
<name>A0AAN5I8E4_9BILA</name>